<gene>
    <name evidence="1" type="ORF">QTG54_006191</name>
</gene>
<dbReference type="AlphaFoldDB" id="A0AAD8YEL9"/>
<protein>
    <recommendedName>
        <fullName evidence="3">SET domain-containing protein</fullName>
    </recommendedName>
</protein>
<dbReference type="SUPFAM" id="SSF82199">
    <property type="entry name" value="SET domain"/>
    <property type="match status" value="1"/>
</dbReference>
<evidence type="ECO:0008006" key="3">
    <source>
        <dbReference type="Google" id="ProtNLM"/>
    </source>
</evidence>
<organism evidence="1 2">
    <name type="scientific">Skeletonema marinoi</name>
    <dbReference type="NCBI Taxonomy" id="267567"/>
    <lineage>
        <taxon>Eukaryota</taxon>
        <taxon>Sar</taxon>
        <taxon>Stramenopiles</taxon>
        <taxon>Ochrophyta</taxon>
        <taxon>Bacillariophyta</taxon>
        <taxon>Coscinodiscophyceae</taxon>
        <taxon>Thalassiosirophycidae</taxon>
        <taxon>Thalassiosirales</taxon>
        <taxon>Skeletonemataceae</taxon>
        <taxon>Skeletonema</taxon>
        <taxon>Skeletonema marinoi-dohrnii complex</taxon>
    </lineage>
</organism>
<dbReference type="EMBL" id="JATAAI010000009">
    <property type="protein sequence ID" value="KAK1743570.1"/>
    <property type="molecule type" value="Genomic_DNA"/>
</dbReference>
<dbReference type="InterPro" id="IPR046341">
    <property type="entry name" value="SET_dom_sf"/>
</dbReference>
<dbReference type="Gene3D" id="2.170.270.10">
    <property type="entry name" value="SET domain"/>
    <property type="match status" value="1"/>
</dbReference>
<dbReference type="Proteomes" id="UP001224775">
    <property type="component" value="Unassembled WGS sequence"/>
</dbReference>
<evidence type="ECO:0000313" key="2">
    <source>
        <dbReference type="Proteomes" id="UP001224775"/>
    </source>
</evidence>
<proteinExistence type="predicted"/>
<reference evidence="1" key="1">
    <citation type="submission" date="2023-06" db="EMBL/GenBank/DDBJ databases">
        <title>Survivors Of The Sea: Transcriptome response of Skeletonema marinoi to long-term dormancy.</title>
        <authorList>
            <person name="Pinder M.I.M."/>
            <person name="Kourtchenko O."/>
            <person name="Robertson E.K."/>
            <person name="Larsson T."/>
            <person name="Maumus F."/>
            <person name="Osuna-Cruz C.M."/>
            <person name="Vancaester E."/>
            <person name="Stenow R."/>
            <person name="Vandepoele K."/>
            <person name="Ploug H."/>
            <person name="Bruchert V."/>
            <person name="Godhe A."/>
            <person name="Topel M."/>
        </authorList>
    </citation>
    <scope>NUCLEOTIDE SEQUENCE</scope>
    <source>
        <strain evidence="1">R05AC</strain>
    </source>
</reference>
<name>A0AAD8YEL9_9STRA</name>
<sequence length="91" mass="10444">MSNKNVAGCKIEYIKEVDCMLAIDTCLRYLRAHALKDIEAGAELYVDYGSSWFMSREGHFQLVPLKSSYEKALAFLQQYGKMIVGKVQMIW</sequence>
<keyword evidence="2" id="KW-1185">Reference proteome</keyword>
<accession>A0AAD8YEL9</accession>
<comment type="caution">
    <text evidence="1">The sequence shown here is derived from an EMBL/GenBank/DDBJ whole genome shotgun (WGS) entry which is preliminary data.</text>
</comment>
<evidence type="ECO:0000313" key="1">
    <source>
        <dbReference type="EMBL" id="KAK1743570.1"/>
    </source>
</evidence>